<keyword evidence="2" id="KW-1185">Reference proteome</keyword>
<dbReference type="EMBL" id="NOXU01000024">
    <property type="protein sequence ID" value="OYQ35815.1"/>
    <property type="molecule type" value="Genomic_DNA"/>
</dbReference>
<dbReference type="Gene3D" id="1.20.120.420">
    <property type="entry name" value="translation initiation factor eif-2b, domain 1"/>
    <property type="match status" value="1"/>
</dbReference>
<gene>
    <name evidence="1" type="ORF">CHU95_05960</name>
</gene>
<sequence length="353" mass="36775">MPAASSPRRYTRHQSIWLADDGWGVELIDQTALPAQCVVRRLASVGDVLGSIIGGVARGPGLVSVLAAYGLALAARRDPDIVPVMTAWHALAATDPRCPRLRGVLDRMREVLDVTPPMERAQRAYMEADAIAIEELASNLAIGRHAMGLLRRVGAGGGDGKPQTVLLASEPGWLSSVGWGAASAGLFLAQEQVDLRRATGGVLGDDIAPPQVVTIGALAAWEMVEAGIPHSPCDLEGALDLVSRGVVERLFVAALRASARGDVMASTGIGELARAARSAGIPLHVCLPASAINWQALGPATITASGMDILPLALISSFITDRGPVAAEAEALLDRFPDHEPLSYGELPAANDA</sequence>
<protein>
    <submittedName>
        <fullName evidence="1">Uncharacterized protein</fullName>
    </submittedName>
</protein>
<dbReference type="PANTHER" id="PTHR43475:SF1">
    <property type="entry name" value="METHYLTHIORIBOSE-1-PHOSPHATE ISOMERASE"/>
    <property type="match status" value="1"/>
</dbReference>
<dbReference type="InterPro" id="IPR042529">
    <property type="entry name" value="IF_2B-like_C"/>
</dbReference>
<dbReference type="GO" id="GO:0046523">
    <property type="term" value="F:S-methyl-5-thioribose-1-phosphate isomerase activity"/>
    <property type="evidence" value="ECO:0007669"/>
    <property type="project" value="TreeGrafter"/>
</dbReference>
<comment type="caution">
    <text evidence="1">The sequence shown here is derived from an EMBL/GenBank/DDBJ whole genome shotgun (WGS) entry which is preliminary data.</text>
</comment>
<dbReference type="GO" id="GO:0019509">
    <property type="term" value="P:L-methionine salvage from methylthioadenosine"/>
    <property type="evidence" value="ECO:0007669"/>
    <property type="project" value="TreeGrafter"/>
</dbReference>
<dbReference type="SUPFAM" id="SSF100950">
    <property type="entry name" value="NagB/RpiA/CoA transferase-like"/>
    <property type="match status" value="1"/>
</dbReference>
<dbReference type="Proteomes" id="UP000216998">
    <property type="component" value="Unassembled WGS sequence"/>
</dbReference>
<dbReference type="Gene3D" id="3.40.50.10470">
    <property type="entry name" value="Translation initiation factor eif-2b, domain 2"/>
    <property type="match status" value="1"/>
</dbReference>
<dbReference type="RefSeq" id="WP_094454726.1">
    <property type="nucleotide sequence ID" value="NZ_NOXU01000024.1"/>
</dbReference>
<dbReference type="OrthoDB" id="9803436at2"/>
<reference evidence="1 2" key="1">
    <citation type="submission" date="2017-07" db="EMBL/GenBank/DDBJ databases">
        <title>Niveispirillum cyanobacteriorum sp. nov., isolated from cyanobacterial aggregates in a eutrophic lake.</title>
        <authorList>
            <person name="Cai H."/>
        </authorList>
    </citation>
    <scope>NUCLEOTIDE SEQUENCE [LARGE SCALE GENOMIC DNA]</scope>
    <source>
        <strain evidence="2">TH1-14</strain>
    </source>
</reference>
<dbReference type="InterPro" id="IPR037171">
    <property type="entry name" value="NagB/RpiA_transferase-like"/>
</dbReference>
<dbReference type="AlphaFoldDB" id="A0A255Z4K3"/>
<name>A0A255Z4K3_9PROT</name>
<organism evidence="1 2">
    <name type="scientific">Niveispirillum lacus</name>
    <dbReference type="NCBI Taxonomy" id="1981099"/>
    <lineage>
        <taxon>Bacteria</taxon>
        <taxon>Pseudomonadati</taxon>
        <taxon>Pseudomonadota</taxon>
        <taxon>Alphaproteobacteria</taxon>
        <taxon>Rhodospirillales</taxon>
        <taxon>Azospirillaceae</taxon>
        <taxon>Niveispirillum</taxon>
    </lineage>
</organism>
<dbReference type="InterPro" id="IPR027363">
    <property type="entry name" value="M1Pi_N"/>
</dbReference>
<evidence type="ECO:0000313" key="1">
    <source>
        <dbReference type="EMBL" id="OYQ35815.1"/>
    </source>
</evidence>
<accession>A0A255Z4K3</accession>
<proteinExistence type="predicted"/>
<dbReference type="PANTHER" id="PTHR43475">
    <property type="entry name" value="METHYLTHIORIBOSE-1-PHOSPHATE ISOMERASE"/>
    <property type="match status" value="1"/>
</dbReference>
<evidence type="ECO:0000313" key="2">
    <source>
        <dbReference type="Proteomes" id="UP000216998"/>
    </source>
</evidence>